<dbReference type="AlphaFoldDB" id="A0A9P7FDY6"/>
<reference evidence="2" key="1">
    <citation type="journal article" date="2020" name="New Phytol.">
        <title>Comparative genomics reveals dynamic genome evolution in host specialist ectomycorrhizal fungi.</title>
        <authorList>
            <person name="Lofgren L.A."/>
            <person name="Nguyen N.H."/>
            <person name="Vilgalys R."/>
            <person name="Ruytinx J."/>
            <person name="Liao H.L."/>
            <person name="Branco S."/>
            <person name="Kuo A."/>
            <person name="LaButti K."/>
            <person name="Lipzen A."/>
            <person name="Andreopoulos W."/>
            <person name="Pangilinan J."/>
            <person name="Riley R."/>
            <person name="Hundley H."/>
            <person name="Na H."/>
            <person name="Barry K."/>
            <person name="Grigoriev I.V."/>
            <person name="Stajich J.E."/>
            <person name="Kennedy P.G."/>
        </authorList>
    </citation>
    <scope>NUCLEOTIDE SEQUENCE</scope>
    <source>
        <strain evidence="2">FC423</strain>
    </source>
</reference>
<comment type="caution">
    <text evidence="2">The sequence shown here is derived from an EMBL/GenBank/DDBJ whole genome shotgun (WGS) entry which is preliminary data.</text>
</comment>
<evidence type="ECO:0000256" key="1">
    <source>
        <dbReference type="SAM" id="MobiDB-lite"/>
    </source>
</evidence>
<name>A0A9P7FDY6_9AGAM</name>
<protein>
    <submittedName>
        <fullName evidence="2">Uncharacterized protein</fullName>
    </submittedName>
</protein>
<evidence type="ECO:0000313" key="2">
    <source>
        <dbReference type="EMBL" id="KAG2115303.1"/>
    </source>
</evidence>
<dbReference type="EMBL" id="JABBWM010000008">
    <property type="protein sequence ID" value="KAG2115303.1"/>
    <property type="molecule type" value="Genomic_DNA"/>
</dbReference>
<keyword evidence="3" id="KW-1185">Reference proteome</keyword>
<evidence type="ECO:0000313" key="3">
    <source>
        <dbReference type="Proteomes" id="UP000823399"/>
    </source>
</evidence>
<gene>
    <name evidence="2" type="ORF">F5147DRAFT_649680</name>
</gene>
<dbReference type="Proteomes" id="UP000823399">
    <property type="component" value="Unassembled WGS sequence"/>
</dbReference>
<dbReference type="RefSeq" id="XP_041297020.1">
    <property type="nucleotide sequence ID" value="XM_041433361.1"/>
</dbReference>
<proteinExistence type="predicted"/>
<organism evidence="2 3">
    <name type="scientific">Suillus discolor</name>
    <dbReference type="NCBI Taxonomy" id="1912936"/>
    <lineage>
        <taxon>Eukaryota</taxon>
        <taxon>Fungi</taxon>
        <taxon>Dikarya</taxon>
        <taxon>Basidiomycota</taxon>
        <taxon>Agaricomycotina</taxon>
        <taxon>Agaricomycetes</taxon>
        <taxon>Agaricomycetidae</taxon>
        <taxon>Boletales</taxon>
        <taxon>Suillineae</taxon>
        <taxon>Suillaceae</taxon>
        <taxon>Suillus</taxon>
    </lineage>
</organism>
<accession>A0A9P7FDY6</accession>
<dbReference type="GeneID" id="64695620"/>
<sequence>MDINNLNFITGSNLESDEEPLKQVPLNEEEVAVLESYLEQWDLASSQERNVIWKDATTEARLKAPKMDKNLLRSRKMVYRKWLQNHREKKKDTTSFYQSREEVDVPYLMDMVNSLTEKEIEDATVMARQWNMQGVPLDVQADTARWNSEDLLQYVASKMFKKAGMWLFILSAWKDEEGKLMVSRWWSKAKKEVRPLVRWHSKREVVAKMAQLPTKGKQVKSGAQMKSRKKSMVQATAQSDSSEDADAQIQGHIIKTDKWQVGKTCLSKKVRMSMDVAESDHASESSSDEIEMTALVNMHGRTSGKGGSLLPPPQNIQKKTHCTAWTRNMKIGSRQRNHGLIKKWSSRTTQGPRWSNNQIMDIQPEGPRWMSALLCLMQPE</sequence>
<feature type="region of interest" description="Disordered" evidence="1">
    <location>
        <begin position="213"/>
        <end position="244"/>
    </location>
</feature>